<gene>
    <name evidence="1" type="primary">WDR19_1</name>
    <name evidence="1" type="ORF">K3G42_005659</name>
</gene>
<dbReference type="Proteomes" id="UP000827872">
    <property type="component" value="Linkage Group LG10"/>
</dbReference>
<evidence type="ECO:0000313" key="1">
    <source>
        <dbReference type="EMBL" id="KAH7988081.1"/>
    </source>
</evidence>
<comment type="caution">
    <text evidence="1">The sequence shown here is derived from an EMBL/GenBank/DDBJ whole genome shotgun (WGS) entry which is preliminary data.</text>
</comment>
<accession>A0ACB8E720</accession>
<evidence type="ECO:0000313" key="2">
    <source>
        <dbReference type="Proteomes" id="UP000827872"/>
    </source>
</evidence>
<reference evidence="1" key="1">
    <citation type="submission" date="2021-08" db="EMBL/GenBank/DDBJ databases">
        <title>The first chromosome-level gecko genome reveals the dynamic sex chromosomes of Neotropical dwarf geckos (Sphaerodactylidae: Sphaerodactylus).</title>
        <authorList>
            <person name="Pinto B.J."/>
            <person name="Keating S.E."/>
            <person name="Gamble T."/>
        </authorList>
    </citation>
    <scope>NUCLEOTIDE SEQUENCE</scope>
    <source>
        <strain evidence="1">TG3544</strain>
    </source>
</reference>
<organism evidence="1 2">
    <name type="scientific">Sphaerodactylus townsendi</name>
    <dbReference type="NCBI Taxonomy" id="933632"/>
    <lineage>
        <taxon>Eukaryota</taxon>
        <taxon>Metazoa</taxon>
        <taxon>Chordata</taxon>
        <taxon>Craniata</taxon>
        <taxon>Vertebrata</taxon>
        <taxon>Euteleostomi</taxon>
        <taxon>Lepidosauria</taxon>
        <taxon>Squamata</taxon>
        <taxon>Bifurcata</taxon>
        <taxon>Gekkota</taxon>
        <taxon>Sphaerodactylidae</taxon>
        <taxon>Sphaerodactylus</taxon>
    </lineage>
</organism>
<sequence>MVRRPDTSEAEEPTTPCPYCEFLLPECELLCPGCKNNLPYCIATGRHMVQGDWTVCPHCDFPALFSEFRSLLQNESTCPMCSEKVNIVSLMKIVDCTPHLNLEVE</sequence>
<proteinExistence type="predicted"/>
<dbReference type="EMBL" id="CM037623">
    <property type="protein sequence ID" value="KAH7988081.1"/>
    <property type="molecule type" value="Genomic_DNA"/>
</dbReference>
<protein>
    <submittedName>
        <fullName evidence="1">WD repeat-containing protein 19</fullName>
    </submittedName>
</protein>
<name>A0ACB8E720_9SAUR</name>
<keyword evidence="2" id="KW-1185">Reference proteome</keyword>